<dbReference type="CDD" id="cd01097">
    <property type="entry name" value="Tetrahydromethanopterin_reductase"/>
    <property type="match status" value="1"/>
</dbReference>
<gene>
    <name evidence="3" type="ORF">E1286_17355</name>
</gene>
<evidence type="ECO:0000256" key="1">
    <source>
        <dbReference type="ARBA" id="ARBA00023002"/>
    </source>
</evidence>
<dbReference type="EMBL" id="SMKQ01000045">
    <property type="protein sequence ID" value="TDD47547.1"/>
    <property type="molecule type" value="Genomic_DNA"/>
</dbReference>
<evidence type="ECO:0000259" key="2">
    <source>
        <dbReference type="Pfam" id="PF00296"/>
    </source>
</evidence>
<reference evidence="3 4" key="1">
    <citation type="submission" date="2019-03" db="EMBL/GenBank/DDBJ databases">
        <title>Draft genome sequences of novel Actinobacteria.</title>
        <authorList>
            <person name="Sahin N."/>
            <person name="Ay H."/>
            <person name="Saygin H."/>
        </authorList>
    </citation>
    <scope>NUCLEOTIDE SEQUENCE [LARGE SCALE GENOMIC DNA]</scope>
    <source>
        <strain evidence="3 4">CH32</strain>
    </source>
</reference>
<name>A0A4V2YLQ2_9ACTN</name>
<accession>A0A4V2YLQ2</accession>
<dbReference type="PANTHER" id="PTHR43244:SF1">
    <property type="entry name" value="5,10-METHYLENETETRAHYDROMETHANOPTERIN REDUCTASE"/>
    <property type="match status" value="1"/>
</dbReference>
<proteinExistence type="predicted"/>
<dbReference type="GO" id="GO:0016705">
    <property type="term" value="F:oxidoreductase activity, acting on paired donors, with incorporation or reduction of molecular oxygen"/>
    <property type="evidence" value="ECO:0007669"/>
    <property type="project" value="InterPro"/>
</dbReference>
<organism evidence="3 4">
    <name type="scientific">Nonomuraea terrae</name>
    <dbReference type="NCBI Taxonomy" id="2530383"/>
    <lineage>
        <taxon>Bacteria</taxon>
        <taxon>Bacillati</taxon>
        <taxon>Actinomycetota</taxon>
        <taxon>Actinomycetes</taxon>
        <taxon>Streptosporangiales</taxon>
        <taxon>Streptosporangiaceae</taxon>
        <taxon>Nonomuraea</taxon>
    </lineage>
</organism>
<dbReference type="PANTHER" id="PTHR43244">
    <property type="match status" value="1"/>
</dbReference>
<evidence type="ECO:0000313" key="3">
    <source>
        <dbReference type="EMBL" id="TDD47547.1"/>
    </source>
</evidence>
<feature type="domain" description="Luciferase-like" evidence="2">
    <location>
        <begin position="15"/>
        <end position="231"/>
    </location>
</feature>
<dbReference type="Gene3D" id="3.20.20.30">
    <property type="entry name" value="Luciferase-like domain"/>
    <property type="match status" value="1"/>
</dbReference>
<protein>
    <submittedName>
        <fullName evidence="3">LLM class flavin-dependent oxidoreductase</fullName>
    </submittedName>
</protein>
<dbReference type="OrthoDB" id="9775082at2"/>
<dbReference type="InterPro" id="IPR011251">
    <property type="entry name" value="Luciferase-like_dom"/>
</dbReference>
<dbReference type="AlphaFoldDB" id="A0A4V2YLQ2"/>
<dbReference type="InterPro" id="IPR050564">
    <property type="entry name" value="F420-G6PD/mer"/>
</dbReference>
<keyword evidence="4" id="KW-1185">Reference proteome</keyword>
<comment type="caution">
    <text evidence="3">The sequence shown here is derived from an EMBL/GenBank/DDBJ whole genome shotgun (WGS) entry which is preliminary data.</text>
</comment>
<dbReference type="Proteomes" id="UP000295302">
    <property type="component" value="Unassembled WGS sequence"/>
</dbReference>
<keyword evidence="1" id="KW-0560">Oxidoreductase</keyword>
<sequence length="303" mass="32241">MPDYGHDLLFGSFITPANATPHEVVALAQESEAAGLDLVTFQDHPYQAAFLDTWTLLSYVAARTERIRLSGNVINLPLRPPAVLARAAASLDLLSGGRFELGLGAGGFWDAIEAMGGRRLTPGQAVDALSEAIDIIRGLWDPSDTSRFRVDGTYYQVAGAKRGPAPAHDIGIWLGAYKPKMLRLTGAKADGWLPSLPYMGSLDAITEANAIIDEAADGAGREPAAVRRLLNVSGRFGAAGDGLLTGPPEQWAEQLAVLTLEYGFSSYILMGDDPAVIRTFGGEVAPLVRDLVAKERAARGTVR</sequence>
<dbReference type="Pfam" id="PF00296">
    <property type="entry name" value="Bac_luciferase"/>
    <property type="match status" value="1"/>
</dbReference>
<evidence type="ECO:0000313" key="4">
    <source>
        <dbReference type="Proteomes" id="UP000295302"/>
    </source>
</evidence>
<dbReference type="InterPro" id="IPR036661">
    <property type="entry name" value="Luciferase-like_sf"/>
</dbReference>
<dbReference type="SUPFAM" id="SSF51679">
    <property type="entry name" value="Bacterial luciferase-like"/>
    <property type="match status" value="1"/>
</dbReference>